<dbReference type="GO" id="GO:0009738">
    <property type="term" value="P:abscisic acid-activated signaling pathway"/>
    <property type="evidence" value="ECO:0007669"/>
    <property type="project" value="UniProtKB-KW"/>
</dbReference>
<evidence type="ECO:0000256" key="11">
    <source>
        <dbReference type="ARBA" id="ARBA00024037"/>
    </source>
</evidence>
<keyword evidence="10" id="KW-0539">Nucleus</keyword>
<evidence type="ECO:0000256" key="3">
    <source>
        <dbReference type="ARBA" id="ARBA00022468"/>
    </source>
</evidence>
<organism evidence="13 14">
    <name type="scientific">Genlisea aurea</name>
    <dbReference type="NCBI Taxonomy" id="192259"/>
    <lineage>
        <taxon>Eukaryota</taxon>
        <taxon>Viridiplantae</taxon>
        <taxon>Streptophyta</taxon>
        <taxon>Embryophyta</taxon>
        <taxon>Tracheophyta</taxon>
        <taxon>Spermatophyta</taxon>
        <taxon>Magnoliopsida</taxon>
        <taxon>eudicotyledons</taxon>
        <taxon>Gunneridae</taxon>
        <taxon>Pentapetalae</taxon>
        <taxon>asterids</taxon>
        <taxon>lamiids</taxon>
        <taxon>Lamiales</taxon>
        <taxon>Lentibulariaceae</taxon>
        <taxon>Genlisea</taxon>
    </lineage>
</organism>
<evidence type="ECO:0000256" key="7">
    <source>
        <dbReference type="ARBA" id="ARBA00022837"/>
    </source>
</evidence>
<dbReference type="PANTHER" id="PTHR45933:SF12">
    <property type="entry name" value="PROTEIN C2-DOMAIN ABA-RELATED 9"/>
    <property type="match status" value="1"/>
</dbReference>
<dbReference type="GO" id="GO:0005886">
    <property type="term" value="C:plasma membrane"/>
    <property type="evidence" value="ECO:0007669"/>
    <property type="project" value="UniProtKB-SubCell"/>
</dbReference>
<protein>
    <recommendedName>
        <fullName evidence="12">C2 domain-containing protein</fullName>
    </recommendedName>
</protein>
<dbReference type="PANTHER" id="PTHR45933">
    <property type="entry name" value="PROTEIN C2-DOMAIN ABA-RELATED 4"/>
    <property type="match status" value="1"/>
</dbReference>
<evidence type="ECO:0000313" key="14">
    <source>
        <dbReference type="Proteomes" id="UP000015453"/>
    </source>
</evidence>
<name>S8BZC5_9LAMI</name>
<dbReference type="InterPro" id="IPR044562">
    <property type="entry name" value="CAR1-11"/>
</dbReference>
<dbReference type="EMBL" id="AUSU01010139">
    <property type="protein sequence ID" value="EPS57521.1"/>
    <property type="molecule type" value="Genomic_DNA"/>
</dbReference>
<keyword evidence="6" id="KW-0479">Metal-binding</keyword>
<feature type="non-terminal residue" evidence="13">
    <location>
        <position position="1"/>
    </location>
</feature>
<reference evidence="13 14" key="1">
    <citation type="journal article" date="2013" name="BMC Genomics">
        <title>The miniature genome of a carnivorous plant Genlisea aurea contains a low number of genes and short non-coding sequences.</title>
        <authorList>
            <person name="Leushkin E.V."/>
            <person name="Sutormin R.A."/>
            <person name="Nabieva E.R."/>
            <person name="Penin A.A."/>
            <person name="Kondrashov A.S."/>
            <person name="Logacheva M.D."/>
        </authorList>
    </citation>
    <scope>NUCLEOTIDE SEQUENCE [LARGE SCALE GENOMIC DNA]</scope>
</reference>
<evidence type="ECO:0000256" key="5">
    <source>
        <dbReference type="ARBA" id="ARBA00022682"/>
    </source>
</evidence>
<keyword evidence="14" id="KW-1185">Reference proteome</keyword>
<evidence type="ECO:0000256" key="8">
    <source>
        <dbReference type="ARBA" id="ARBA00023121"/>
    </source>
</evidence>
<feature type="non-terminal residue" evidence="13">
    <location>
        <position position="94"/>
    </location>
</feature>
<evidence type="ECO:0000313" key="13">
    <source>
        <dbReference type="EMBL" id="EPS57521.1"/>
    </source>
</evidence>
<evidence type="ECO:0000256" key="6">
    <source>
        <dbReference type="ARBA" id="ARBA00022723"/>
    </source>
</evidence>
<evidence type="ECO:0000256" key="2">
    <source>
        <dbReference type="ARBA" id="ARBA00004236"/>
    </source>
</evidence>
<keyword evidence="7" id="KW-0106">Calcium</keyword>
<evidence type="ECO:0000256" key="1">
    <source>
        <dbReference type="ARBA" id="ARBA00004123"/>
    </source>
</evidence>
<keyword evidence="3" id="KW-0343">GTPase activation</keyword>
<dbReference type="GO" id="GO:0046872">
    <property type="term" value="F:metal ion binding"/>
    <property type="evidence" value="ECO:0007669"/>
    <property type="project" value="UniProtKB-KW"/>
</dbReference>
<evidence type="ECO:0000259" key="12">
    <source>
        <dbReference type="PROSITE" id="PS50004"/>
    </source>
</evidence>
<comment type="subcellular location">
    <subcellularLocation>
        <location evidence="2">Cell membrane</location>
    </subcellularLocation>
    <subcellularLocation>
        <location evidence="1">Nucleus</location>
    </subcellularLocation>
</comment>
<dbReference type="AlphaFoldDB" id="S8BZC5"/>
<dbReference type="OrthoDB" id="73919at2759"/>
<keyword evidence="9" id="KW-0472">Membrane</keyword>
<evidence type="ECO:0000256" key="9">
    <source>
        <dbReference type="ARBA" id="ARBA00023136"/>
    </source>
</evidence>
<sequence length="94" mass="10492">ISMDGLGLGLLKIRVQRGIDLVPRDKISSDPYVTIQYGSQKVKTRAVKDTCNPVWDEELTICIEDPDVPIVLSVHDRDTFTGDDFMGDAEIDIK</sequence>
<keyword evidence="4" id="KW-1003">Cell membrane</keyword>
<evidence type="ECO:0000256" key="10">
    <source>
        <dbReference type="ARBA" id="ARBA00023242"/>
    </source>
</evidence>
<dbReference type="Gene3D" id="2.60.40.150">
    <property type="entry name" value="C2 domain"/>
    <property type="match status" value="1"/>
</dbReference>
<dbReference type="InterPro" id="IPR035892">
    <property type="entry name" value="C2_domain_sf"/>
</dbReference>
<dbReference type="GO" id="GO:0005634">
    <property type="term" value="C:nucleus"/>
    <property type="evidence" value="ECO:0007669"/>
    <property type="project" value="UniProtKB-SubCell"/>
</dbReference>
<dbReference type="GO" id="GO:0008289">
    <property type="term" value="F:lipid binding"/>
    <property type="evidence" value="ECO:0007669"/>
    <property type="project" value="UniProtKB-KW"/>
</dbReference>
<dbReference type="Proteomes" id="UP000015453">
    <property type="component" value="Unassembled WGS sequence"/>
</dbReference>
<comment type="similarity">
    <text evidence="11">Belongs to the plant CAR protein family.</text>
</comment>
<feature type="domain" description="C2" evidence="12">
    <location>
        <begin position="1"/>
        <end position="94"/>
    </location>
</feature>
<dbReference type="SMART" id="SM00239">
    <property type="entry name" value="C2"/>
    <property type="match status" value="1"/>
</dbReference>
<comment type="caution">
    <text evidence="13">The sequence shown here is derived from an EMBL/GenBank/DDBJ whole genome shotgun (WGS) entry which is preliminary data.</text>
</comment>
<proteinExistence type="inferred from homology"/>
<dbReference type="PROSITE" id="PS50004">
    <property type="entry name" value="C2"/>
    <property type="match status" value="1"/>
</dbReference>
<accession>S8BZC5</accession>
<dbReference type="Pfam" id="PF00168">
    <property type="entry name" value="C2"/>
    <property type="match status" value="1"/>
</dbReference>
<keyword evidence="8" id="KW-0446">Lipid-binding</keyword>
<gene>
    <name evidence="13" type="ORF">M569_17297</name>
</gene>
<evidence type="ECO:0000256" key="4">
    <source>
        <dbReference type="ARBA" id="ARBA00022475"/>
    </source>
</evidence>
<dbReference type="SUPFAM" id="SSF49562">
    <property type="entry name" value="C2 domain (Calcium/lipid-binding domain, CaLB)"/>
    <property type="match status" value="1"/>
</dbReference>
<keyword evidence="5" id="KW-0938">Abscisic acid signaling pathway</keyword>
<dbReference type="InterPro" id="IPR000008">
    <property type="entry name" value="C2_dom"/>
</dbReference>
<dbReference type="GO" id="GO:0005096">
    <property type="term" value="F:GTPase activator activity"/>
    <property type="evidence" value="ECO:0007669"/>
    <property type="project" value="UniProtKB-KW"/>
</dbReference>